<feature type="domain" description="Response regulatory" evidence="3">
    <location>
        <begin position="171"/>
        <end position="301"/>
    </location>
</feature>
<feature type="transmembrane region" description="Helical" evidence="2">
    <location>
        <begin position="26"/>
        <end position="45"/>
    </location>
</feature>
<comment type="caution">
    <text evidence="5">The sequence shown here is derived from an EMBL/GenBank/DDBJ whole genome shotgun (WGS) entry which is preliminary data.</text>
</comment>
<dbReference type="EMBL" id="JADIMB010000021">
    <property type="protein sequence ID" value="MBO8470466.1"/>
    <property type="molecule type" value="Genomic_DNA"/>
</dbReference>
<dbReference type="InterPro" id="IPR001789">
    <property type="entry name" value="Sig_transdc_resp-reg_receiver"/>
</dbReference>
<dbReference type="PANTHER" id="PTHR34220:SF7">
    <property type="entry name" value="SENSOR HISTIDINE KINASE YPDA"/>
    <property type="match status" value="1"/>
</dbReference>
<dbReference type="Pfam" id="PF06580">
    <property type="entry name" value="His_kinase"/>
    <property type="match status" value="1"/>
</dbReference>
<dbReference type="PROSITE" id="PS50110">
    <property type="entry name" value="RESPONSE_REGULATORY"/>
    <property type="match status" value="1"/>
</dbReference>
<accession>A0A9D9IE36</accession>
<gene>
    <name evidence="5" type="ORF">IAB82_01580</name>
</gene>
<dbReference type="SMART" id="SM00850">
    <property type="entry name" value="LytTR"/>
    <property type="match status" value="1"/>
</dbReference>
<evidence type="ECO:0000259" key="4">
    <source>
        <dbReference type="PROSITE" id="PS50930"/>
    </source>
</evidence>
<dbReference type="Pfam" id="PF04397">
    <property type="entry name" value="LytTR"/>
    <property type="match status" value="1"/>
</dbReference>
<evidence type="ECO:0000256" key="2">
    <source>
        <dbReference type="SAM" id="Phobius"/>
    </source>
</evidence>
<evidence type="ECO:0000313" key="5">
    <source>
        <dbReference type="EMBL" id="MBO8470466.1"/>
    </source>
</evidence>
<keyword evidence="2" id="KW-1133">Transmembrane helix</keyword>
<dbReference type="Proteomes" id="UP000823603">
    <property type="component" value="Unassembled WGS sequence"/>
</dbReference>
<evidence type="ECO:0000259" key="3">
    <source>
        <dbReference type="PROSITE" id="PS50110"/>
    </source>
</evidence>
<sequence length="435" mass="49863">MDKDVPCREKIVKEGTDVSNLSFTDYLLLLRLPVTVIILFYVDYYFLVDIYLLKDRILPFIGINLILILFLLTLERMTSFPLKDVGAIRDFPAPPYGHRPPGPTPFHFVFVDFLMYLCALGAAVAFRMTRQWYLEEERKKEQEHDRTRTELQNLKNQLNPHFLFNVMNNIYSSIGTDSGKARKLMDSLCELLRYVLYRSEKPTVAFKEEVSFLELAGSFTGVGKAIASVMSCPVDLIFSDIELNADINGIQLMKSHPDPPMVIFVSAFDRYAVDSYAIDAVDYLMKPVSYERFIAAVNKAYRQFSARASADAAASGAPSPSQAQSQRTDFIFIKMENRLVKVYLTEILYIKGYGDYVKIYMTGGRVLLSLQSLNKLETLLPENFVRVHRSFIIALDKISEIEHRRIKIDQELIPIGESYLDRFFGLVLPRGREKP</sequence>
<evidence type="ECO:0000313" key="6">
    <source>
        <dbReference type="Proteomes" id="UP000823603"/>
    </source>
</evidence>
<keyword evidence="5" id="KW-0418">Kinase</keyword>
<keyword evidence="1" id="KW-0597">Phosphoprotein</keyword>
<organism evidence="5 6">
    <name type="scientific">Candidatus Cryptobacteroides faecavium</name>
    <dbReference type="NCBI Taxonomy" id="2840762"/>
    <lineage>
        <taxon>Bacteria</taxon>
        <taxon>Pseudomonadati</taxon>
        <taxon>Bacteroidota</taxon>
        <taxon>Bacteroidia</taxon>
        <taxon>Bacteroidales</taxon>
        <taxon>Candidatus Cryptobacteroides</taxon>
    </lineage>
</organism>
<dbReference type="GO" id="GO:0016020">
    <property type="term" value="C:membrane"/>
    <property type="evidence" value="ECO:0007669"/>
    <property type="project" value="InterPro"/>
</dbReference>
<keyword evidence="5" id="KW-0808">Transferase</keyword>
<dbReference type="InterPro" id="IPR050640">
    <property type="entry name" value="Bact_2-comp_sensor_kinase"/>
</dbReference>
<feature type="modified residue" description="4-aspartylphosphate" evidence="1">
    <location>
        <position position="240"/>
    </location>
</feature>
<dbReference type="AlphaFoldDB" id="A0A9D9IE36"/>
<dbReference type="Gene3D" id="2.40.50.1020">
    <property type="entry name" value="LytTr DNA-binding domain"/>
    <property type="match status" value="1"/>
</dbReference>
<keyword evidence="2" id="KW-0472">Membrane</keyword>
<keyword evidence="2" id="KW-0812">Transmembrane</keyword>
<reference evidence="5" key="1">
    <citation type="submission" date="2020-10" db="EMBL/GenBank/DDBJ databases">
        <authorList>
            <person name="Gilroy R."/>
        </authorList>
    </citation>
    <scope>NUCLEOTIDE SEQUENCE</scope>
    <source>
        <strain evidence="5">B2-22910</strain>
    </source>
</reference>
<feature type="domain" description="HTH LytTR-type" evidence="4">
    <location>
        <begin position="330"/>
        <end position="402"/>
    </location>
</feature>
<evidence type="ECO:0000256" key="1">
    <source>
        <dbReference type="PROSITE-ProRule" id="PRU00169"/>
    </source>
</evidence>
<feature type="transmembrane region" description="Helical" evidence="2">
    <location>
        <begin position="106"/>
        <end position="126"/>
    </location>
</feature>
<dbReference type="PROSITE" id="PS50930">
    <property type="entry name" value="HTH_LYTTR"/>
    <property type="match status" value="1"/>
</dbReference>
<reference evidence="5" key="2">
    <citation type="journal article" date="2021" name="PeerJ">
        <title>Extensive microbial diversity within the chicken gut microbiome revealed by metagenomics and culture.</title>
        <authorList>
            <person name="Gilroy R."/>
            <person name="Ravi A."/>
            <person name="Getino M."/>
            <person name="Pursley I."/>
            <person name="Horton D.L."/>
            <person name="Alikhan N.F."/>
            <person name="Baker D."/>
            <person name="Gharbi K."/>
            <person name="Hall N."/>
            <person name="Watson M."/>
            <person name="Adriaenssens E.M."/>
            <person name="Foster-Nyarko E."/>
            <person name="Jarju S."/>
            <person name="Secka A."/>
            <person name="Antonio M."/>
            <person name="Oren A."/>
            <person name="Chaudhuri R.R."/>
            <person name="La Ragione R."/>
            <person name="Hildebrand F."/>
            <person name="Pallen M.J."/>
        </authorList>
    </citation>
    <scope>NUCLEOTIDE SEQUENCE</scope>
    <source>
        <strain evidence="5">B2-22910</strain>
    </source>
</reference>
<feature type="transmembrane region" description="Helical" evidence="2">
    <location>
        <begin position="57"/>
        <end position="74"/>
    </location>
</feature>
<protein>
    <submittedName>
        <fullName evidence="5">Histidine kinase</fullName>
    </submittedName>
</protein>
<dbReference type="InterPro" id="IPR010559">
    <property type="entry name" value="Sig_transdc_His_kin_internal"/>
</dbReference>
<dbReference type="GO" id="GO:0000155">
    <property type="term" value="F:phosphorelay sensor kinase activity"/>
    <property type="evidence" value="ECO:0007669"/>
    <property type="project" value="InterPro"/>
</dbReference>
<dbReference type="PANTHER" id="PTHR34220">
    <property type="entry name" value="SENSOR HISTIDINE KINASE YPDA"/>
    <property type="match status" value="1"/>
</dbReference>
<dbReference type="SUPFAM" id="SSF52172">
    <property type="entry name" value="CheY-like"/>
    <property type="match status" value="1"/>
</dbReference>
<dbReference type="GO" id="GO:0003677">
    <property type="term" value="F:DNA binding"/>
    <property type="evidence" value="ECO:0007669"/>
    <property type="project" value="InterPro"/>
</dbReference>
<name>A0A9D9IE36_9BACT</name>
<dbReference type="Pfam" id="PF00072">
    <property type="entry name" value="Response_reg"/>
    <property type="match status" value="1"/>
</dbReference>
<proteinExistence type="predicted"/>
<dbReference type="InterPro" id="IPR007492">
    <property type="entry name" value="LytTR_DNA-bd_dom"/>
</dbReference>
<dbReference type="InterPro" id="IPR011006">
    <property type="entry name" value="CheY-like_superfamily"/>
</dbReference>
<dbReference type="Gene3D" id="3.40.50.2300">
    <property type="match status" value="1"/>
</dbReference>